<evidence type="ECO:0000256" key="1">
    <source>
        <dbReference type="ARBA" id="ARBA00004651"/>
    </source>
</evidence>
<dbReference type="GO" id="GO:0022857">
    <property type="term" value="F:transmembrane transporter activity"/>
    <property type="evidence" value="ECO:0007669"/>
    <property type="project" value="InterPro"/>
</dbReference>
<dbReference type="InterPro" id="IPR036259">
    <property type="entry name" value="MFS_trans_sf"/>
</dbReference>
<comment type="subcellular location">
    <subcellularLocation>
        <location evidence="1">Cell membrane</location>
        <topology evidence="1">Multi-pass membrane protein</topology>
    </subcellularLocation>
</comment>
<dbReference type="SUPFAM" id="SSF103473">
    <property type="entry name" value="MFS general substrate transporter"/>
    <property type="match status" value="1"/>
</dbReference>
<sequence length="150" mass="16033">MPFTRDRLTWTTYLLLGYFAYLVNAFGPLMTFLRAELNLSYTVTSLHSSAFALGSIISGLLADRAIRRWGRRVVCWTGASGIGLGAVLLTLFSTPVVTIASALFMGILGALVVILVQATLSDRHGEQRSIAFAESNVVASIGGALAPLLI</sequence>
<dbReference type="Gene3D" id="1.20.1250.20">
    <property type="entry name" value="MFS general substrate transporter like domains"/>
    <property type="match status" value="1"/>
</dbReference>
<feature type="transmembrane region" description="Helical" evidence="5">
    <location>
        <begin position="39"/>
        <end position="61"/>
    </location>
</feature>
<evidence type="ECO:0000256" key="3">
    <source>
        <dbReference type="ARBA" id="ARBA00022989"/>
    </source>
</evidence>
<feature type="transmembrane region" description="Helical" evidence="5">
    <location>
        <begin position="99"/>
        <end position="120"/>
    </location>
</feature>
<accession>A0A6J4JBL6</accession>
<organism evidence="7">
    <name type="scientific">uncultured Chloroflexia bacterium</name>
    <dbReference type="NCBI Taxonomy" id="1672391"/>
    <lineage>
        <taxon>Bacteria</taxon>
        <taxon>Bacillati</taxon>
        <taxon>Chloroflexota</taxon>
        <taxon>Chloroflexia</taxon>
        <taxon>environmental samples</taxon>
    </lineage>
</organism>
<keyword evidence="3 5" id="KW-1133">Transmembrane helix</keyword>
<evidence type="ECO:0000256" key="5">
    <source>
        <dbReference type="SAM" id="Phobius"/>
    </source>
</evidence>
<dbReference type="Pfam" id="PF07690">
    <property type="entry name" value="MFS_1"/>
    <property type="match status" value="1"/>
</dbReference>
<dbReference type="InterPro" id="IPR020846">
    <property type="entry name" value="MFS_dom"/>
</dbReference>
<proteinExistence type="predicted"/>
<feature type="domain" description="Major facilitator superfamily (MFS) profile" evidence="6">
    <location>
        <begin position="5"/>
        <end position="150"/>
    </location>
</feature>
<keyword evidence="2 5" id="KW-0812">Transmembrane</keyword>
<feature type="non-terminal residue" evidence="7">
    <location>
        <position position="150"/>
    </location>
</feature>
<dbReference type="GO" id="GO:0005886">
    <property type="term" value="C:plasma membrane"/>
    <property type="evidence" value="ECO:0007669"/>
    <property type="project" value="UniProtKB-SubCell"/>
</dbReference>
<dbReference type="EMBL" id="CADCTR010000986">
    <property type="protein sequence ID" value="CAA9275896.1"/>
    <property type="molecule type" value="Genomic_DNA"/>
</dbReference>
<evidence type="ECO:0000256" key="4">
    <source>
        <dbReference type="ARBA" id="ARBA00023136"/>
    </source>
</evidence>
<dbReference type="AlphaFoldDB" id="A0A6J4JBL6"/>
<gene>
    <name evidence="7" type="ORF">AVDCRST_MAG93-2888</name>
</gene>
<feature type="transmembrane region" description="Helical" evidence="5">
    <location>
        <begin position="73"/>
        <end position="93"/>
    </location>
</feature>
<evidence type="ECO:0000313" key="7">
    <source>
        <dbReference type="EMBL" id="CAA9275896.1"/>
    </source>
</evidence>
<evidence type="ECO:0000259" key="6">
    <source>
        <dbReference type="PROSITE" id="PS50850"/>
    </source>
</evidence>
<protein>
    <recommendedName>
        <fullName evidence="6">Major facilitator superfamily (MFS) profile domain-containing protein</fullName>
    </recommendedName>
</protein>
<dbReference type="InterPro" id="IPR011701">
    <property type="entry name" value="MFS"/>
</dbReference>
<reference evidence="7" key="1">
    <citation type="submission" date="2020-02" db="EMBL/GenBank/DDBJ databases">
        <authorList>
            <person name="Meier V. D."/>
        </authorList>
    </citation>
    <scope>NUCLEOTIDE SEQUENCE</scope>
    <source>
        <strain evidence="7">AVDCRST_MAG93</strain>
    </source>
</reference>
<name>A0A6J4JBL6_9CHLR</name>
<dbReference type="PROSITE" id="PS50850">
    <property type="entry name" value="MFS"/>
    <property type="match status" value="1"/>
</dbReference>
<evidence type="ECO:0000256" key="2">
    <source>
        <dbReference type="ARBA" id="ARBA00022692"/>
    </source>
</evidence>
<keyword evidence="4 5" id="KW-0472">Membrane</keyword>
<feature type="transmembrane region" description="Helical" evidence="5">
    <location>
        <begin position="12"/>
        <end position="33"/>
    </location>
</feature>